<dbReference type="InterPro" id="IPR003444">
    <property type="entry name" value="MraZ"/>
</dbReference>
<dbReference type="HAMAP" id="MF_01008">
    <property type="entry name" value="MraZ"/>
    <property type="match status" value="1"/>
</dbReference>
<keyword evidence="3" id="KW-0677">Repeat</keyword>
<evidence type="ECO:0000256" key="1">
    <source>
        <dbReference type="ARBA" id="ARBA00013860"/>
    </source>
</evidence>
<organism evidence="9 10">
    <name type="scientific">Salipiger aestuarii</name>
    <dbReference type="NCBI Taxonomy" id="568098"/>
    <lineage>
        <taxon>Bacteria</taxon>
        <taxon>Pseudomonadati</taxon>
        <taxon>Pseudomonadota</taxon>
        <taxon>Alphaproteobacteria</taxon>
        <taxon>Rhodobacterales</taxon>
        <taxon>Roseobacteraceae</taxon>
        <taxon>Salipiger</taxon>
    </lineage>
</organism>
<dbReference type="InterPro" id="IPR038619">
    <property type="entry name" value="MraZ_sf"/>
</dbReference>
<comment type="subcellular location">
    <subcellularLocation>
        <location evidence="7">Cytoplasm</location>
        <location evidence="7">Nucleoid</location>
    </subcellularLocation>
</comment>
<evidence type="ECO:0000256" key="6">
    <source>
        <dbReference type="ARBA" id="ARBA00023163"/>
    </source>
</evidence>
<dbReference type="InterPro" id="IPR020603">
    <property type="entry name" value="MraZ_dom"/>
</dbReference>
<dbReference type="CDD" id="cd16320">
    <property type="entry name" value="MraZ_N"/>
    <property type="match status" value="1"/>
</dbReference>
<evidence type="ECO:0000313" key="9">
    <source>
        <dbReference type="EMBL" id="RAK09914.1"/>
    </source>
</evidence>
<evidence type="ECO:0000256" key="4">
    <source>
        <dbReference type="ARBA" id="ARBA00023015"/>
    </source>
</evidence>
<dbReference type="OrthoDB" id="9807753at2"/>
<dbReference type="InterPro" id="IPR037914">
    <property type="entry name" value="SpoVT-AbrB_sf"/>
</dbReference>
<comment type="subunit">
    <text evidence="7">Forms oligomers.</text>
</comment>
<dbReference type="Pfam" id="PF02381">
    <property type="entry name" value="MraZ"/>
    <property type="match status" value="2"/>
</dbReference>
<protein>
    <recommendedName>
        <fullName evidence="1 7">Transcriptional regulator MraZ</fullName>
    </recommendedName>
</protein>
<reference evidence="9 10" key="1">
    <citation type="submission" date="2018-06" db="EMBL/GenBank/DDBJ databases">
        <title>Genomic Encyclopedia of Archaeal and Bacterial Type Strains, Phase II (KMG-II): from individual species to whole genera.</title>
        <authorList>
            <person name="Goeker M."/>
        </authorList>
    </citation>
    <scope>NUCLEOTIDE SEQUENCE [LARGE SCALE GENOMIC DNA]</scope>
    <source>
        <strain evidence="9 10">DSM 22011</strain>
    </source>
</reference>
<dbReference type="InterPro" id="IPR035644">
    <property type="entry name" value="MraZ_C"/>
</dbReference>
<feature type="domain" description="SpoVT-AbrB" evidence="8">
    <location>
        <begin position="10"/>
        <end position="53"/>
    </location>
</feature>
<dbReference type="SUPFAM" id="SSF89447">
    <property type="entry name" value="AbrB/MazE/MraZ-like"/>
    <property type="match status" value="1"/>
</dbReference>
<gene>
    <name evidence="7" type="primary">mraZ</name>
    <name evidence="9" type="ORF">ATI53_10625</name>
</gene>
<evidence type="ECO:0000256" key="3">
    <source>
        <dbReference type="ARBA" id="ARBA00022737"/>
    </source>
</evidence>
<evidence type="ECO:0000256" key="7">
    <source>
        <dbReference type="HAMAP-Rule" id="MF_01008"/>
    </source>
</evidence>
<feature type="domain" description="SpoVT-AbrB" evidence="8">
    <location>
        <begin position="93"/>
        <end position="136"/>
    </location>
</feature>
<keyword evidence="4 7" id="KW-0805">Transcription regulation</keyword>
<comment type="similarity">
    <text evidence="7">Belongs to the MraZ family.</text>
</comment>
<dbReference type="PROSITE" id="PS51740">
    <property type="entry name" value="SPOVT_ABRB"/>
    <property type="match status" value="2"/>
</dbReference>
<dbReference type="InterPro" id="IPR007159">
    <property type="entry name" value="SpoVT-AbrB_dom"/>
</dbReference>
<dbReference type="GO" id="GO:0009295">
    <property type="term" value="C:nucleoid"/>
    <property type="evidence" value="ECO:0007669"/>
    <property type="project" value="UniProtKB-SubCell"/>
</dbReference>
<dbReference type="PANTHER" id="PTHR34701">
    <property type="entry name" value="TRANSCRIPTIONAL REGULATOR MRAZ"/>
    <property type="match status" value="1"/>
</dbReference>
<keyword evidence="10" id="KW-1185">Reference proteome</keyword>
<evidence type="ECO:0000256" key="5">
    <source>
        <dbReference type="ARBA" id="ARBA00023125"/>
    </source>
</evidence>
<dbReference type="Gene3D" id="3.40.1550.20">
    <property type="entry name" value="Transcriptional regulator MraZ domain"/>
    <property type="match status" value="1"/>
</dbReference>
<dbReference type="GO" id="GO:0000976">
    <property type="term" value="F:transcription cis-regulatory region binding"/>
    <property type="evidence" value="ECO:0007669"/>
    <property type="project" value="TreeGrafter"/>
</dbReference>
<dbReference type="AlphaFoldDB" id="A0A327XMX5"/>
<sequence>MSRRLRFRGESRHKVDGKGRVSIPASFRRVLETGDPDWVTGLNPNFVMVYGNPSYPFIECFTIQEIESIEDQIEDMEYGDERDQLEEIYSAKSQLATVDDTGRIVISAKLREMFGIGAEAAMVASLNTFRIWDADFYDTHKEQRDAGRTVELPRNPLQLLRKKKADVE</sequence>
<accession>A0A327XMX5</accession>
<keyword evidence="2 7" id="KW-0963">Cytoplasm</keyword>
<dbReference type="PANTHER" id="PTHR34701:SF1">
    <property type="entry name" value="TRANSCRIPTIONAL REGULATOR MRAZ"/>
    <property type="match status" value="1"/>
</dbReference>
<dbReference type="Proteomes" id="UP000249165">
    <property type="component" value="Unassembled WGS sequence"/>
</dbReference>
<dbReference type="RefSeq" id="WP_034453663.1">
    <property type="nucleotide sequence ID" value="NZ_LIGK01000070.1"/>
</dbReference>
<comment type="caution">
    <text evidence="9">The sequence shown here is derived from an EMBL/GenBank/DDBJ whole genome shotgun (WGS) entry which is preliminary data.</text>
</comment>
<evidence type="ECO:0000313" key="10">
    <source>
        <dbReference type="Proteomes" id="UP000249165"/>
    </source>
</evidence>
<keyword evidence="6 7" id="KW-0804">Transcription</keyword>
<dbReference type="GO" id="GO:0005737">
    <property type="term" value="C:cytoplasm"/>
    <property type="evidence" value="ECO:0007669"/>
    <property type="project" value="UniProtKB-UniRule"/>
</dbReference>
<keyword evidence="5 7" id="KW-0238">DNA-binding</keyword>
<dbReference type="GO" id="GO:0003700">
    <property type="term" value="F:DNA-binding transcription factor activity"/>
    <property type="evidence" value="ECO:0007669"/>
    <property type="project" value="UniProtKB-UniRule"/>
</dbReference>
<dbReference type="CDD" id="cd16321">
    <property type="entry name" value="MraZ_C"/>
    <property type="match status" value="1"/>
</dbReference>
<name>A0A327XMX5_9RHOB</name>
<evidence type="ECO:0000259" key="8">
    <source>
        <dbReference type="PROSITE" id="PS51740"/>
    </source>
</evidence>
<proteinExistence type="inferred from homology"/>
<dbReference type="EMBL" id="QLMG01000062">
    <property type="protein sequence ID" value="RAK09914.1"/>
    <property type="molecule type" value="Genomic_DNA"/>
</dbReference>
<dbReference type="GO" id="GO:2000143">
    <property type="term" value="P:negative regulation of DNA-templated transcription initiation"/>
    <property type="evidence" value="ECO:0007669"/>
    <property type="project" value="TreeGrafter"/>
</dbReference>
<evidence type="ECO:0000256" key="2">
    <source>
        <dbReference type="ARBA" id="ARBA00022490"/>
    </source>
</evidence>
<dbReference type="InterPro" id="IPR035642">
    <property type="entry name" value="MraZ_N"/>
</dbReference>